<gene>
    <name evidence="1" type="ORF">BDM02DRAFT_3107833</name>
</gene>
<accession>A0ACB6ZUH9</accession>
<evidence type="ECO:0000313" key="1">
    <source>
        <dbReference type="EMBL" id="KAF9653262.1"/>
    </source>
</evidence>
<dbReference type="EMBL" id="MU117964">
    <property type="protein sequence ID" value="KAF9653262.1"/>
    <property type="molecule type" value="Genomic_DNA"/>
</dbReference>
<organism evidence="1 2">
    <name type="scientific">Thelephora ganbajun</name>
    <name type="common">Ganba fungus</name>
    <dbReference type="NCBI Taxonomy" id="370292"/>
    <lineage>
        <taxon>Eukaryota</taxon>
        <taxon>Fungi</taxon>
        <taxon>Dikarya</taxon>
        <taxon>Basidiomycota</taxon>
        <taxon>Agaricomycotina</taxon>
        <taxon>Agaricomycetes</taxon>
        <taxon>Thelephorales</taxon>
        <taxon>Thelephoraceae</taxon>
        <taxon>Thelephora</taxon>
    </lineage>
</organism>
<reference evidence="1" key="1">
    <citation type="submission" date="2019-10" db="EMBL/GenBank/DDBJ databases">
        <authorList>
            <consortium name="DOE Joint Genome Institute"/>
            <person name="Kuo A."/>
            <person name="Miyauchi S."/>
            <person name="Kiss E."/>
            <person name="Drula E."/>
            <person name="Kohler A."/>
            <person name="Sanchez-Garcia M."/>
            <person name="Andreopoulos B."/>
            <person name="Barry K.W."/>
            <person name="Bonito G."/>
            <person name="Buee M."/>
            <person name="Carver A."/>
            <person name="Chen C."/>
            <person name="Cichocki N."/>
            <person name="Clum A."/>
            <person name="Culley D."/>
            <person name="Crous P.W."/>
            <person name="Fauchery L."/>
            <person name="Girlanda M."/>
            <person name="Hayes R."/>
            <person name="Keri Z."/>
            <person name="Labutti K."/>
            <person name="Lipzen A."/>
            <person name="Lombard V."/>
            <person name="Magnuson J."/>
            <person name="Maillard F."/>
            <person name="Morin E."/>
            <person name="Murat C."/>
            <person name="Nolan M."/>
            <person name="Ohm R."/>
            <person name="Pangilinan J."/>
            <person name="Pereira M."/>
            <person name="Perotto S."/>
            <person name="Peter M."/>
            <person name="Riley R."/>
            <person name="Sitrit Y."/>
            <person name="Stielow B."/>
            <person name="Szollosi G."/>
            <person name="Zifcakova L."/>
            <person name="Stursova M."/>
            <person name="Spatafora J.W."/>
            <person name="Tedersoo L."/>
            <person name="Vaario L.-M."/>
            <person name="Yamada A."/>
            <person name="Yan M."/>
            <person name="Wang P."/>
            <person name="Xu J."/>
            <person name="Bruns T."/>
            <person name="Baldrian P."/>
            <person name="Vilgalys R."/>
            <person name="Henrissat B."/>
            <person name="Grigoriev I.V."/>
            <person name="Hibbett D."/>
            <person name="Nagy L.G."/>
            <person name="Martin F.M."/>
        </authorList>
    </citation>
    <scope>NUCLEOTIDE SEQUENCE</scope>
    <source>
        <strain evidence="1">P2</strain>
    </source>
</reference>
<evidence type="ECO:0000313" key="2">
    <source>
        <dbReference type="Proteomes" id="UP000886501"/>
    </source>
</evidence>
<sequence length="495" mass="56575">MADLDSCFHVRVWRSIYTTCHRIHRIMCNATEMWWKIDCARDRAAHLSFLRSKGGPRAIVSELRPLNEQQIYRIETMLNHWKGMCQGFGGHRLHTLEFSGSQSSFGYFSWILERPLPRMEHLKINVTDAINEEDEFALPNPVTLKLPMDVPLRTLDLRNVTLSWSSQFHLFNGLRELHLNFRDCDPVVTIPEDELFGIFDASPQLECLSLLRVGHEVPVKNGRLLPPERILQLPNLTSLRLDNDPMVIKHTLAYMDLPVIASLEIRSFISWDMVQILNDLLFPDDRLPARLFPRPPIFAVQATGTEGSGASIEIGIGSINLRFDFPLGQGERGRNVVMSCIPRLVPPSVTSIELDYTKLDEGGWRDFFASHTEIRSIECTEFCGRSVSRSLWDALSPTGEEDTSILCPMLESILIMSYAEGVQFTSLSCCLRRRQTTGFKLRRLKIMDCHGFLTSVDEFNEEFGPLVETVEAGKPSKFAQRWGRNHSIGWEMHEI</sequence>
<dbReference type="Proteomes" id="UP000886501">
    <property type="component" value="Unassembled WGS sequence"/>
</dbReference>
<proteinExistence type="predicted"/>
<reference evidence="1" key="2">
    <citation type="journal article" date="2020" name="Nat. Commun.">
        <title>Large-scale genome sequencing of mycorrhizal fungi provides insights into the early evolution of symbiotic traits.</title>
        <authorList>
            <person name="Miyauchi S."/>
            <person name="Kiss E."/>
            <person name="Kuo A."/>
            <person name="Drula E."/>
            <person name="Kohler A."/>
            <person name="Sanchez-Garcia M."/>
            <person name="Morin E."/>
            <person name="Andreopoulos B."/>
            <person name="Barry K.W."/>
            <person name="Bonito G."/>
            <person name="Buee M."/>
            <person name="Carver A."/>
            <person name="Chen C."/>
            <person name="Cichocki N."/>
            <person name="Clum A."/>
            <person name="Culley D."/>
            <person name="Crous P.W."/>
            <person name="Fauchery L."/>
            <person name="Girlanda M."/>
            <person name="Hayes R.D."/>
            <person name="Keri Z."/>
            <person name="LaButti K."/>
            <person name="Lipzen A."/>
            <person name="Lombard V."/>
            <person name="Magnuson J."/>
            <person name="Maillard F."/>
            <person name="Murat C."/>
            <person name="Nolan M."/>
            <person name="Ohm R.A."/>
            <person name="Pangilinan J."/>
            <person name="Pereira M.F."/>
            <person name="Perotto S."/>
            <person name="Peter M."/>
            <person name="Pfister S."/>
            <person name="Riley R."/>
            <person name="Sitrit Y."/>
            <person name="Stielow J.B."/>
            <person name="Szollosi G."/>
            <person name="Zifcakova L."/>
            <person name="Stursova M."/>
            <person name="Spatafora J.W."/>
            <person name="Tedersoo L."/>
            <person name="Vaario L.M."/>
            <person name="Yamada A."/>
            <person name="Yan M."/>
            <person name="Wang P."/>
            <person name="Xu J."/>
            <person name="Bruns T."/>
            <person name="Baldrian P."/>
            <person name="Vilgalys R."/>
            <person name="Dunand C."/>
            <person name="Henrissat B."/>
            <person name="Grigoriev I.V."/>
            <person name="Hibbett D."/>
            <person name="Nagy L.G."/>
            <person name="Martin F.M."/>
        </authorList>
    </citation>
    <scope>NUCLEOTIDE SEQUENCE</scope>
    <source>
        <strain evidence="1">P2</strain>
    </source>
</reference>
<protein>
    <submittedName>
        <fullName evidence="1">Uncharacterized protein</fullName>
    </submittedName>
</protein>
<keyword evidence="2" id="KW-1185">Reference proteome</keyword>
<comment type="caution">
    <text evidence="1">The sequence shown here is derived from an EMBL/GenBank/DDBJ whole genome shotgun (WGS) entry which is preliminary data.</text>
</comment>
<name>A0ACB6ZUH9_THEGA</name>